<keyword evidence="13 19" id="KW-0408">Iron</keyword>
<name>A0A6G6D7T0_9NEOP</name>
<dbReference type="Pfam" id="PF00032">
    <property type="entry name" value="Cytochrom_B_C"/>
    <property type="match status" value="1"/>
</dbReference>
<keyword evidence="14" id="KW-0830">Ubiquinone</keyword>
<feature type="transmembrane region" description="Helical" evidence="20">
    <location>
        <begin position="115"/>
        <end position="136"/>
    </location>
</feature>
<dbReference type="GO" id="GO:0005743">
    <property type="term" value="C:mitochondrial inner membrane"/>
    <property type="evidence" value="ECO:0007669"/>
    <property type="project" value="UniProtKB-SubCell"/>
</dbReference>
<keyword evidence="11 20" id="KW-0249">Electron transport</keyword>
<dbReference type="GO" id="GO:0008121">
    <property type="term" value="F:quinol-cytochrome-c reductase activity"/>
    <property type="evidence" value="ECO:0007669"/>
    <property type="project" value="InterPro"/>
</dbReference>
<protein>
    <recommendedName>
        <fullName evidence="4 20">Cytochrome b</fullName>
    </recommendedName>
</protein>
<evidence type="ECO:0000256" key="14">
    <source>
        <dbReference type="ARBA" id="ARBA00023075"/>
    </source>
</evidence>
<feature type="transmembrane region" description="Helical" evidence="20">
    <location>
        <begin position="233"/>
        <end position="254"/>
    </location>
</feature>
<evidence type="ECO:0000256" key="4">
    <source>
        <dbReference type="ARBA" id="ARBA00013531"/>
    </source>
</evidence>
<feature type="binding site" description="axial binding residue" evidence="19">
    <location>
        <position position="186"/>
    </location>
    <ligand>
        <name>heme b</name>
        <dbReference type="ChEBI" id="CHEBI:60344"/>
        <label>b562</label>
    </ligand>
    <ligandPart>
        <name>Fe</name>
        <dbReference type="ChEBI" id="CHEBI:18248"/>
    </ligandPart>
</feature>
<feature type="domain" description="Cytochrome b/b6 N-terminal region profile" evidence="21">
    <location>
        <begin position="4"/>
        <end position="213"/>
    </location>
</feature>
<evidence type="ECO:0000256" key="7">
    <source>
        <dbReference type="ARBA" id="ARBA00022660"/>
    </source>
</evidence>
<keyword evidence="16 20" id="KW-0472">Membrane</keyword>
<evidence type="ECO:0000259" key="21">
    <source>
        <dbReference type="PROSITE" id="PS51002"/>
    </source>
</evidence>
<feature type="binding site" description="axial binding residue" evidence="19">
    <location>
        <position position="87"/>
    </location>
    <ligand>
        <name>heme b</name>
        <dbReference type="ChEBI" id="CHEBI:60344"/>
        <label>b562</label>
    </ligand>
    <ligandPart>
        <name>Fe</name>
        <dbReference type="ChEBI" id="CHEBI:18248"/>
    </ligandPart>
</feature>
<dbReference type="PROSITE" id="PS51002">
    <property type="entry name" value="CYTB_NTER"/>
    <property type="match status" value="1"/>
</dbReference>
<keyword evidence="15 20" id="KW-0496">Mitochondrion</keyword>
<dbReference type="CDD" id="cd00284">
    <property type="entry name" value="Cytochrome_b_N"/>
    <property type="match status" value="1"/>
</dbReference>
<dbReference type="InterPro" id="IPR036150">
    <property type="entry name" value="Cyt_b/b6_C_sf"/>
</dbReference>
<dbReference type="FunFam" id="1.20.810.10:FF:000002">
    <property type="entry name" value="Cytochrome b"/>
    <property type="match status" value="1"/>
</dbReference>
<evidence type="ECO:0000256" key="3">
    <source>
        <dbReference type="ARBA" id="ARBA00011649"/>
    </source>
</evidence>
<comment type="function">
    <text evidence="1 20">Component of the ubiquinol-cytochrome c reductase complex (complex III or cytochrome b-c1 complex) that is part of the mitochondrial respiratory chain. The b-c1 complex mediates electron transfer from ubiquinol to cytochrome c. Contributes to the generation of a proton gradient across the mitochondrial membrane that is then used for ATP synthesis.</text>
</comment>
<feature type="binding site" evidence="18">
    <location>
        <position position="205"/>
    </location>
    <ligand>
        <name>a ubiquinone</name>
        <dbReference type="ChEBI" id="CHEBI:16389"/>
    </ligand>
</feature>
<dbReference type="InterPro" id="IPR048259">
    <property type="entry name" value="Cytochrome_b_N_euk/bac"/>
</dbReference>
<evidence type="ECO:0000256" key="1">
    <source>
        <dbReference type="ARBA" id="ARBA00002566"/>
    </source>
</evidence>
<evidence type="ECO:0000256" key="19">
    <source>
        <dbReference type="PIRSR" id="PIRSR038885-2"/>
    </source>
</evidence>
<dbReference type="SUPFAM" id="SSF81342">
    <property type="entry name" value="Transmembrane di-heme cytochromes"/>
    <property type="match status" value="1"/>
</dbReference>
<organism evidence="23">
    <name type="scientific">Amplypterus panopus</name>
    <dbReference type="NCBI Taxonomy" id="522787"/>
    <lineage>
        <taxon>Eukaryota</taxon>
        <taxon>Metazoa</taxon>
        <taxon>Ecdysozoa</taxon>
        <taxon>Arthropoda</taxon>
        <taxon>Hexapoda</taxon>
        <taxon>Insecta</taxon>
        <taxon>Pterygota</taxon>
        <taxon>Neoptera</taxon>
        <taxon>Endopterygota</taxon>
        <taxon>Lepidoptera</taxon>
        <taxon>Glossata</taxon>
        <taxon>Ditrysia</taxon>
        <taxon>Bombycoidea</taxon>
        <taxon>Sphingidae</taxon>
        <taxon>Smerinthinae</taxon>
        <taxon>Ambulycini</taxon>
        <taxon>Amplypterus</taxon>
    </lineage>
</organism>
<dbReference type="GO" id="GO:0006122">
    <property type="term" value="P:mitochondrial electron transport, ubiquinol to cytochrome c"/>
    <property type="evidence" value="ECO:0007669"/>
    <property type="project" value="TreeGrafter"/>
</dbReference>
<evidence type="ECO:0000256" key="16">
    <source>
        <dbReference type="ARBA" id="ARBA00023136"/>
    </source>
</evidence>
<evidence type="ECO:0000259" key="22">
    <source>
        <dbReference type="PROSITE" id="PS51003"/>
    </source>
</evidence>
<keyword evidence="12 20" id="KW-1133">Transmembrane helix</keyword>
<feature type="transmembrane region" description="Helical" evidence="20">
    <location>
        <begin position="291"/>
        <end position="312"/>
    </location>
</feature>
<keyword evidence="7 20" id="KW-0679">Respiratory chain</keyword>
<evidence type="ECO:0000256" key="18">
    <source>
        <dbReference type="PIRSR" id="PIRSR038885-1"/>
    </source>
</evidence>
<evidence type="ECO:0000256" key="20">
    <source>
        <dbReference type="RuleBase" id="RU362117"/>
    </source>
</evidence>
<evidence type="ECO:0000256" key="10">
    <source>
        <dbReference type="ARBA" id="ARBA00022792"/>
    </source>
</evidence>
<keyword evidence="6 19" id="KW-0349">Heme</keyword>
<dbReference type="Pfam" id="PF00033">
    <property type="entry name" value="Cytochrome_B"/>
    <property type="match status" value="1"/>
</dbReference>
<evidence type="ECO:0000256" key="5">
    <source>
        <dbReference type="ARBA" id="ARBA00022448"/>
    </source>
</evidence>
<evidence type="ECO:0000256" key="11">
    <source>
        <dbReference type="ARBA" id="ARBA00022982"/>
    </source>
</evidence>
<dbReference type="InterPro" id="IPR048260">
    <property type="entry name" value="Cytochrome_b_C_euk/bac"/>
</dbReference>
<feature type="transmembrane region" description="Helical" evidence="20">
    <location>
        <begin position="182"/>
        <end position="203"/>
    </location>
</feature>
<dbReference type="SUPFAM" id="SSF81648">
    <property type="entry name" value="a domain/subunit of cytochrome bc1 complex (Ubiquinol-cytochrome c reductase)"/>
    <property type="match status" value="1"/>
</dbReference>
<comment type="similarity">
    <text evidence="17 20">Belongs to the cytochrome b family.</text>
</comment>
<feature type="transmembrane region" description="Helical" evidence="20">
    <location>
        <begin position="40"/>
        <end position="61"/>
    </location>
</feature>
<keyword evidence="10" id="KW-0999">Mitochondrion inner membrane</keyword>
<dbReference type="PANTHER" id="PTHR19271">
    <property type="entry name" value="CYTOCHROME B"/>
    <property type="match status" value="1"/>
</dbReference>
<dbReference type="PROSITE" id="PS51003">
    <property type="entry name" value="CYTB_CTER"/>
    <property type="match status" value="1"/>
</dbReference>
<geneLocation type="mitochondrion" evidence="23"/>
<dbReference type="PANTHER" id="PTHR19271:SF16">
    <property type="entry name" value="CYTOCHROME B"/>
    <property type="match status" value="1"/>
</dbReference>
<reference evidence="23" key="1">
    <citation type="journal article" date="2019" name="Insect Syst Divers">
        <title>Phylogeny of the Hawkmoth Tribe Ambulycini (Lepidoptera: Sphingidae): Mitogenomes from Museum Specimens Resolve Major Relationships.</title>
        <authorList>
            <person name="Timmermans M.J.T.N."/>
            <person name="Daghmoumi S.M."/>
            <person name="Glass D."/>
            <person name="Hamilton C.A."/>
            <person name="Kawahara A.Y."/>
            <person name="Kitching I.J."/>
        </authorList>
    </citation>
    <scope>NUCLEOTIDE SEQUENCE</scope>
</reference>
<evidence type="ECO:0000256" key="17">
    <source>
        <dbReference type="ARBA" id="ARBA00061233"/>
    </source>
</evidence>
<feature type="transmembrane region" description="Helical" evidence="20">
    <location>
        <begin position="324"/>
        <end position="344"/>
    </location>
</feature>
<dbReference type="EMBL" id="MK804153">
    <property type="protein sequence ID" value="QIE12596.1"/>
    <property type="molecule type" value="Genomic_DNA"/>
</dbReference>
<feature type="transmembrane region" description="Helical" evidence="20">
    <location>
        <begin position="350"/>
        <end position="368"/>
    </location>
</feature>
<comment type="subunit">
    <text evidence="3">The main subunits of complex b-c1 are: cytochrome b, cytochrome c1 and the Rieske protein.</text>
</comment>
<sequence length="383" mass="44401">MLNKFKSMRKYHPVIKIINGSLIDLPTPSNISTWWNFGSLLALCLMIQILTGLFLTMYYTANIDMAFYSVNYICRNVNYGWLIRTIHANGASFFFICIYIHIGRGIYYESFNLKFTWFVGVIILFMLMATAFMGYVLPWGQMSFWGATVITNLLSAIPYLGNMLVNWIWGGFAVDNATLTRFYTFHFLLPFIIMMLTMIHLLFLHQTGSNNPLGLNSNLDKIPFHPFFTYKDLIGFIILITLLTMLTLINPYLLGDPDNFIPANPLVTPIHIQPEWYFLFAYAILRSIPNKLGGVIALVMSILILIILPLTFNKKMQGLQFYPINQMLFWFFIIMIILLTWIGARPVENPYIITGQILTVLYFSYFIINPLLSKYWDNLIFNN</sequence>
<feature type="transmembrane region" description="Helical" evidence="20">
    <location>
        <begin position="142"/>
        <end position="161"/>
    </location>
</feature>
<dbReference type="InterPro" id="IPR030689">
    <property type="entry name" value="Cytochrome_b"/>
</dbReference>
<dbReference type="InterPro" id="IPR027387">
    <property type="entry name" value="Cytb/b6-like_sf"/>
</dbReference>
<evidence type="ECO:0000256" key="12">
    <source>
        <dbReference type="ARBA" id="ARBA00022989"/>
    </source>
</evidence>
<comment type="cofactor">
    <cofactor evidence="20">
        <name>heme b</name>
        <dbReference type="ChEBI" id="CHEBI:60344"/>
    </cofactor>
    <text evidence="20">Binds 2 heme groups non-covalently.</text>
</comment>
<reference evidence="23" key="2">
    <citation type="submission" date="2019-04" db="EMBL/GenBank/DDBJ databases">
        <authorList>
            <person name="Timmermans M.J.N.T."/>
            <person name="Daghmoumi S."/>
            <person name="Kitching I."/>
            <person name="Kawahara A."/>
            <person name="Glass D."/>
            <person name="Hammilton C."/>
        </authorList>
    </citation>
    <scope>NUCLEOTIDE SEQUENCE</scope>
</reference>
<dbReference type="InterPro" id="IPR005797">
    <property type="entry name" value="Cyt_b/b6_N"/>
</dbReference>
<dbReference type="GeneID" id="54106294"/>
<comment type="cofactor">
    <cofactor evidence="19">
        <name>heme</name>
        <dbReference type="ChEBI" id="CHEBI:30413"/>
    </cofactor>
    <text evidence="19">Binds 2 heme groups non-covalently.</text>
</comment>
<dbReference type="CDD" id="cd00290">
    <property type="entry name" value="cytochrome_b_C"/>
    <property type="match status" value="1"/>
</dbReference>
<evidence type="ECO:0000256" key="13">
    <source>
        <dbReference type="ARBA" id="ARBA00023004"/>
    </source>
</evidence>
<proteinExistence type="inferred from homology"/>
<dbReference type="InterPro" id="IPR005798">
    <property type="entry name" value="Cyt_b/b6_C"/>
</dbReference>
<evidence type="ECO:0000256" key="8">
    <source>
        <dbReference type="ARBA" id="ARBA00022692"/>
    </source>
</evidence>
<comment type="subcellular location">
    <subcellularLocation>
        <location evidence="2">Mitochondrion inner membrane</location>
        <topology evidence="2">Multi-pass membrane protein</topology>
    </subcellularLocation>
</comment>
<keyword evidence="8 20" id="KW-0812">Transmembrane</keyword>
<dbReference type="Gene3D" id="1.20.810.10">
    <property type="entry name" value="Cytochrome Bc1 Complex, Chain C"/>
    <property type="match status" value="1"/>
</dbReference>
<dbReference type="GO" id="GO:0046872">
    <property type="term" value="F:metal ion binding"/>
    <property type="evidence" value="ECO:0007669"/>
    <property type="project" value="UniProtKB-UniRule"/>
</dbReference>
<feature type="binding site" description="axial binding residue" evidence="19">
    <location>
        <position position="200"/>
    </location>
    <ligand>
        <name>heme b</name>
        <dbReference type="ChEBI" id="CHEBI:60344"/>
        <label>b566</label>
    </ligand>
    <ligandPart>
        <name>Fe</name>
        <dbReference type="ChEBI" id="CHEBI:18248"/>
    </ligandPart>
</feature>
<evidence type="ECO:0000256" key="6">
    <source>
        <dbReference type="ARBA" id="ARBA00022617"/>
    </source>
</evidence>
<feature type="transmembrane region" description="Helical" evidence="20">
    <location>
        <begin position="81"/>
        <end position="103"/>
    </location>
</feature>
<dbReference type="AlphaFoldDB" id="A0A6G6D7T0"/>
<dbReference type="GO" id="GO:0016491">
    <property type="term" value="F:oxidoreductase activity"/>
    <property type="evidence" value="ECO:0007669"/>
    <property type="project" value="UniProtKB-UniRule"/>
</dbReference>
<accession>A0A6G6D7T0</accession>
<dbReference type="InterPro" id="IPR016174">
    <property type="entry name" value="Di-haem_cyt_TM"/>
</dbReference>
<dbReference type="GO" id="GO:0045275">
    <property type="term" value="C:respiratory chain complex III"/>
    <property type="evidence" value="ECO:0007669"/>
    <property type="project" value="InterPro"/>
</dbReference>
<keyword evidence="9 19" id="KW-0479">Metal-binding</keyword>
<gene>
    <name evidence="23" type="primary">CYTB</name>
</gene>
<keyword evidence="5 20" id="KW-0813">Transport</keyword>
<feature type="binding site" description="axial binding residue" evidence="19">
    <location>
        <position position="101"/>
    </location>
    <ligand>
        <name>heme b</name>
        <dbReference type="ChEBI" id="CHEBI:60344"/>
        <label>b566</label>
    </ligand>
    <ligandPart>
        <name>Fe</name>
        <dbReference type="ChEBI" id="CHEBI:18248"/>
    </ligandPart>
</feature>
<dbReference type="CTD" id="4519"/>
<evidence type="ECO:0000256" key="9">
    <source>
        <dbReference type="ARBA" id="ARBA00022723"/>
    </source>
</evidence>
<dbReference type="PIRSF" id="PIRSF038885">
    <property type="entry name" value="COB"/>
    <property type="match status" value="1"/>
</dbReference>
<evidence type="ECO:0000256" key="15">
    <source>
        <dbReference type="ARBA" id="ARBA00023128"/>
    </source>
</evidence>
<dbReference type="RefSeq" id="YP_009743847.1">
    <property type="nucleotide sequence ID" value="NC_046717.1"/>
</dbReference>
<feature type="domain" description="Cytochrome b/b6 C-terminal region profile" evidence="22">
    <location>
        <begin position="214"/>
        <end position="383"/>
    </location>
</feature>
<evidence type="ECO:0000313" key="23">
    <source>
        <dbReference type="EMBL" id="QIE12596.1"/>
    </source>
</evidence>
<evidence type="ECO:0000256" key="2">
    <source>
        <dbReference type="ARBA" id="ARBA00004448"/>
    </source>
</evidence>